<dbReference type="GO" id="GO:0000156">
    <property type="term" value="F:phosphorelay response regulator activity"/>
    <property type="evidence" value="ECO:0007669"/>
    <property type="project" value="TreeGrafter"/>
</dbReference>
<dbReference type="Pfam" id="PF00072">
    <property type="entry name" value="Response_reg"/>
    <property type="match status" value="1"/>
</dbReference>
<dbReference type="PROSITE" id="PS50110">
    <property type="entry name" value="RESPONSE_REGULATORY"/>
    <property type="match status" value="1"/>
</dbReference>
<reference evidence="8 9" key="1">
    <citation type="submission" date="2019-09" db="EMBL/GenBank/DDBJ databases">
        <title>Parvibaculum sedimenti sp. nov., isolated from sediment.</title>
        <authorList>
            <person name="Wang Y."/>
        </authorList>
    </citation>
    <scope>NUCLEOTIDE SEQUENCE [LARGE SCALE GENOMIC DNA]</scope>
    <source>
        <strain evidence="8 9">HXT-9</strain>
    </source>
</reference>
<dbReference type="SMART" id="SM00448">
    <property type="entry name" value="REC"/>
    <property type="match status" value="1"/>
</dbReference>
<dbReference type="GO" id="GO:0005829">
    <property type="term" value="C:cytosol"/>
    <property type="evidence" value="ECO:0007669"/>
    <property type="project" value="TreeGrafter"/>
</dbReference>
<evidence type="ECO:0000256" key="5">
    <source>
        <dbReference type="ARBA" id="ARBA00023163"/>
    </source>
</evidence>
<comment type="caution">
    <text evidence="8">The sequence shown here is derived from an EMBL/GenBank/DDBJ whole genome shotgun (WGS) entry which is preliminary data.</text>
</comment>
<dbReference type="EMBL" id="WESC01000004">
    <property type="protein sequence ID" value="KAB7741271.1"/>
    <property type="molecule type" value="Genomic_DNA"/>
</dbReference>
<dbReference type="PANTHER" id="PTHR48111:SF1">
    <property type="entry name" value="TWO-COMPONENT RESPONSE REGULATOR ORR33"/>
    <property type="match status" value="1"/>
</dbReference>
<keyword evidence="5" id="KW-0804">Transcription</keyword>
<keyword evidence="2" id="KW-0902">Two-component regulatory system</keyword>
<name>A0A6N6VJM8_9HYPH</name>
<dbReference type="GO" id="GO:0032993">
    <property type="term" value="C:protein-DNA complex"/>
    <property type="evidence" value="ECO:0007669"/>
    <property type="project" value="TreeGrafter"/>
</dbReference>
<dbReference type="Gene3D" id="3.40.50.2300">
    <property type="match status" value="1"/>
</dbReference>
<keyword evidence="9" id="KW-1185">Reference proteome</keyword>
<feature type="modified residue" description="4-aspartylphosphate" evidence="6">
    <location>
        <position position="74"/>
    </location>
</feature>
<dbReference type="AlphaFoldDB" id="A0A6N6VJM8"/>
<dbReference type="InterPro" id="IPR001789">
    <property type="entry name" value="Sig_transdc_resp-reg_receiver"/>
</dbReference>
<dbReference type="InterPro" id="IPR011006">
    <property type="entry name" value="CheY-like_superfamily"/>
</dbReference>
<proteinExistence type="predicted"/>
<dbReference type="SUPFAM" id="SSF46785">
    <property type="entry name" value="Winged helix' DNA-binding domain"/>
    <property type="match status" value="1"/>
</dbReference>
<dbReference type="SUPFAM" id="SSF52172">
    <property type="entry name" value="CheY-like"/>
    <property type="match status" value="1"/>
</dbReference>
<evidence type="ECO:0000256" key="1">
    <source>
        <dbReference type="ARBA" id="ARBA00022553"/>
    </source>
</evidence>
<accession>A0A6N6VJM8</accession>
<organism evidence="8 9">
    <name type="scientific">Parvibaculum sedimenti</name>
    <dbReference type="NCBI Taxonomy" id="2608632"/>
    <lineage>
        <taxon>Bacteria</taxon>
        <taxon>Pseudomonadati</taxon>
        <taxon>Pseudomonadota</taxon>
        <taxon>Alphaproteobacteria</taxon>
        <taxon>Hyphomicrobiales</taxon>
        <taxon>Parvibaculaceae</taxon>
        <taxon>Parvibaculum</taxon>
    </lineage>
</organism>
<gene>
    <name evidence="8" type="ORF">F2P47_05880</name>
</gene>
<dbReference type="PANTHER" id="PTHR48111">
    <property type="entry name" value="REGULATOR OF RPOS"/>
    <property type="match status" value="1"/>
</dbReference>
<evidence type="ECO:0000313" key="9">
    <source>
        <dbReference type="Proteomes" id="UP000468901"/>
    </source>
</evidence>
<evidence type="ECO:0000256" key="2">
    <source>
        <dbReference type="ARBA" id="ARBA00023012"/>
    </source>
</evidence>
<evidence type="ECO:0000259" key="7">
    <source>
        <dbReference type="PROSITE" id="PS50110"/>
    </source>
</evidence>
<dbReference type="GO" id="GO:0000976">
    <property type="term" value="F:transcription cis-regulatory region binding"/>
    <property type="evidence" value="ECO:0007669"/>
    <property type="project" value="TreeGrafter"/>
</dbReference>
<sequence length="301" mass="33355">MSNMELGLHNGSKHAVADDVDHHVVLIVDDDNAIAKEMADALLSQGFRVRYMTSARDAADYIESGMPVAVVLVDINMPGTNGMMFIQELRRKIRQPMPKIIVVSGLSRPETIITALRLSVADYLVKPVKPSELFASVERAFEAFLSHQLRGMDGDAMELRGAPALLDEVALPEPIENFGQSVQFLVAINVIRTRLALAYGIDDLQMQMLIDLAWCHERNKRVSVTGLISGLGIALATGYRRLKAIEKLDLIERLGEANDKRLSYLTLTPKGRQIVDEMHKSCLTKFPELYQGGIRSLSKTA</sequence>
<dbReference type="RefSeq" id="WP_152215241.1">
    <property type="nucleotide sequence ID" value="NZ_JBAQYD010000116.1"/>
</dbReference>
<keyword evidence="3" id="KW-0805">Transcription regulation</keyword>
<evidence type="ECO:0000256" key="6">
    <source>
        <dbReference type="PROSITE-ProRule" id="PRU00169"/>
    </source>
</evidence>
<keyword evidence="1 6" id="KW-0597">Phosphoprotein</keyword>
<dbReference type="Gene3D" id="1.10.10.10">
    <property type="entry name" value="Winged helix-like DNA-binding domain superfamily/Winged helix DNA-binding domain"/>
    <property type="match status" value="1"/>
</dbReference>
<dbReference type="InterPro" id="IPR039420">
    <property type="entry name" value="WalR-like"/>
</dbReference>
<dbReference type="InterPro" id="IPR036388">
    <property type="entry name" value="WH-like_DNA-bd_sf"/>
</dbReference>
<dbReference type="Proteomes" id="UP000468901">
    <property type="component" value="Unassembled WGS sequence"/>
</dbReference>
<keyword evidence="4" id="KW-0238">DNA-binding</keyword>
<protein>
    <submittedName>
        <fullName evidence="8">Response regulator</fullName>
    </submittedName>
</protein>
<dbReference type="GO" id="GO:0006355">
    <property type="term" value="P:regulation of DNA-templated transcription"/>
    <property type="evidence" value="ECO:0007669"/>
    <property type="project" value="TreeGrafter"/>
</dbReference>
<dbReference type="InterPro" id="IPR036390">
    <property type="entry name" value="WH_DNA-bd_sf"/>
</dbReference>
<evidence type="ECO:0000256" key="4">
    <source>
        <dbReference type="ARBA" id="ARBA00023125"/>
    </source>
</evidence>
<evidence type="ECO:0000256" key="3">
    <source>
        <dbReference type="ARBA" id="ARBA00023015"/>
    </source>
</evidence>
<evidence type="ECO:0000313" key="8">
    <source>
        <dbReference type="EMBL" id="KAB7741271.1"/>
    </source>
</evidence>
<feature type="domain" description="Response regulatory" evidence="7">
    <location>
        <begin position="24"/>
        <end position="141"/>
    </location>
</feature>